<proteinExistence type="predicted"/>
<dbReference type="InterPro" id="IPR050469">
    <property type="entry name" value="Diguanylate_Cyclase"/>
</dbReference>
<dbReference type="RefSeq" id="WP_269927359.1">
    <property type="nucleotide sequence ID" value="NZ_JAMKBJ010000015.1"/>
</dbReference>
<name>A0A9X3LIZ2_9BACL</name>
<dbReference type="PANTHER" id="PTHR45138">
    <property type="entry name" value="REGULATORY COMPONENTS OF SENSORY TRANSDUCTION SYSTEM"/>
    <property type="match status" value="1"/>
</dbReference>
<organism evidence="2 3">
    <name type="scientific">Paenisporosarcina quisquiliarum</name>
    <dbReference type="NCBI Taxonomy" id="365346"/>
    <lineage>
        <taxon>Bacteria</taxon>
        <taxon>Bacillati</taxon>
        <taxon>Bacillota</taxon>
        <taxon>Bacilli</taxon>
        <taxon>Bacillales</taxon>
        <taxon>Caryophanaceae</taxon>
        <taxon>Paenisporosarcina</taxon>
    </lineage>
</organism>
<gene>
    <name evidence="2" type="ORF">M9R32_13895</name>
</gene>
<dbReference type="Gene3D" id="3.30.70.270">
    <property type="match status" value="1"/>
</dbReference>
<dbReference type="InterPro" id="IPR043128">
    <property type="entry name" value="Rev_trsase/Diguanyl_cyclase"/>
</dbReference>
<feature type="domain" description="GGDEF" evidence="1">
    <location>
        <begin position="164"/>
        <end position="314"/>
    </location>
</feature>
<dbReference type="GO" id="GO:1902201">
    <property type="term" value="P:negative regulation of bacterial-type flagellum-dependent cell motility"/>
    <property type="evidence" value="ECO:0007669"/>
    <property type="project" value="TreeGrafter"/>
</dbReference>
<dbReference type="GO" id="GO:0052621">
    <property type="term" value="F:diguanylate cyclase activity"/>
    <property type="evidence" value="ECO:0007669"/>
    <property type="project" value="TreeGrafter"/>
</dbReference>
<evidence type="ECO:0000313" key="2">
    <source>
        <dbReference type="EMBL" id="MCZ8538285.1"/>
    </source>
</evidence>
<dbReference type="EMBL" id="JAMKBJ010000015">
    <property type="protein sequence ID" value="MCZ8538285.1"/>
    <property type="molecule type" value="Genomic_DNA"/>
</dbReference>
<evidence type="ECO:0000259" key="1">
    <source>
        <dbReference type="PROSITE" id="PS50887"/>
    </source>
</evidence>
<dbReference type="CDD" id="cd01949">
    <property type="entry name" value="GGDEF"/>
    <property type="match status" value="1"/>
</dbReference>
<dbReference type="AlphaFoldDB" id="A0A9X3LIZ2"/>
<dbReference type="PROSITE" id="PS50887">
    <property type="entry name" value="GGDEF"/>
    <property type="match status" value="1"/>
</dbReference>
<dbReference type="SUPFAM" id="SSF55073">
    <property type="entry name" value="Nucleotide cyclase"/>
    <property type="match status" value="1"/>
</dbReference>
<protein>
    <submittedName>
        <fullName evidence="2">GGDEF domain-containing protein</fullName>
    </submittedName>
</protein>
<dbReference type="Pfam" id="PF00990">
    <property type="entry name" value="GGDEF"/>
    <property type="match status" value="1"/>
</dbReference>
<reference evidence="2" key="1">
    <citation type="submission" date="2022-05" db="EMBL/GenBank/DDBJ databases">
        <authorList>
            <person name="Colautti A."/>
            <person name="Iacumin L."/>
        </authorList>
    </citation>
    <scope>NUCLEOTIDE SEQUENCE</scope>
    <source>
        <strain evidence="2">SK 55</strain>
    </source>
</reference>
<dbReference type="PANTHER" id="PTHR45138:SF25">
    <property type="entry name" value="GGDEF DOMAIN PROTEIN"/>
    <property type="match status" value="1"/>
</dbReference>
<dbReference type="GO" id="GO:0005886">
    <property type="term" value="C:plasma membrane"/>
    <property type="evidence" value="ECO:0007669"/>
    <property type="project" value="TreeGrafter"/>
</dbReference>
<keyword evidence="3" id="KW-1185">Reference proteome</keyword>
<comment type="caution">
    <text evidence="2">The sequence shown here is derived from an EMBL/GenBank/DDBJ whole genome shotgun (WGS) entry which is preliminary data.</text>
</comment>
<accession>A0A9X3LIZ2</accession>
<evidence type="ECO:0000313" key="3">
    <source>
        <dbReference type="Proteomes" id="UP001152173"/>
    </source>
</evidence>
<dbReference type="NCBIfam" id="TIGR00254">
    <property type="entry name" value="GGDEF"/>
    <property type="match status" value="1"/>
</dbReference>
<sequence>MIAYIGDIAKDTPIVPFETPCHQIDQVFQENSSLQGIVLINQKFGAGLITRTCFYQKIGTRYGYNLYMMKSIDVLANKHPLIVDYFTSVIEVSQLAMNRPEEEIYDDIIIVMDKTIMGVVSIKNLLMKVADIQVEFASYLNPLTRLPGNKIINENITHALEQSKEFSLLYIDLDRFKAYNDYYGFKKGDEIIQLTADILADALEKGGFLGHIGGDDYIVIFNHYGFHEFCRSVIQRFDVEIKKYYSKKHLEKQFIYLENRFGEMEKIPLVTLSIAVVTNQRKAFSSTEEVVEEATRLKKMCKMKSESCFYVEPTSQAGCELA</sequence>
<dbReference type="InterPro" id="IPR029787">
    <property type="entry name" value="Nucleotide_cyclase"/>
</dbReference>
<dbReference type="SMART" id="SM00267">
    <property type="entry name" value="GGDEF"/>
    <property type="match status" value="1"/>
</dbReference>
<dbReference type="InterPro" id="IPR000160">
    <property type="entry name" value="GGDEF_dom"/>
</dbReference>
<dbReference type="Proteomes" id="UP001152173">
    <property type="component" value="Unassembled WGS sequence"/>
</dbReference>
<dbReference type="GO" id="GO:0043709">
    <property type="term" value="P:cell adhesion involved in single-species biofilm formation"/>
    <property type="evidence" value="ECO:0007669"/>
    <property type="project" value="TreeGrafter"/>
</dbReference>